<feature type="compositionally biased region" description="Basic and acidic residues" evidence="1">
    <location>
        <begin position="27"/>
        <end position="47"/>
    </location>
</feature>
<feature type="region of interest" description="Disordered" evidence="1">
    <location>
        <begin position="346"/>
        <end position="476"/>
    </location>
</feature>
<organism evidence="2 3">
    <name type="scientific">Phytophthora fragariae</name>
    <dbReference type="NCBI Taxonomy" id="53985"/>
    <lineage>
        <taxon>Eukaryota</taxon>
        <taxon>Sar</taxon>
        <taxon>Stramenopiles</taxon>
        <taxon>Oomycota</taxon>
        <taxon>Peronosporomycetes</taxon>
        <taxon>Peronosporales</taxon>
        <taxon>Peronosporaceae</taxon>
        <taxon>Phytophthora</taxon>
    </lineage>
</organism>
<sequence length="646" mass="70734">MPDLPPYPGGYKKDVPPRLLAQSTIPDAERLIADRAASEKRRAENKARHGATIARRRQRVEDIRSGKFVPTLPPAIQSPLDALRAERLASARNEAVDLRLAVLGRAIRTRSADAKATAAESALREVLAQLDEEDEEVELSASDSDYEDQDDDVDQAGDDAGHASAEESDEDAGNDTAEGTLSSDKDEGSDQDEEGDDGSSDDCETASVVSQKRHRKGYRKSKRKTARTATTKSPRGERDDEDGAFLEESEEKPNLRLARQNNIDKGDVGVGGFNKRSCAAIRKEPAVATTDKYVQTKALAEKIVDRMALQSTPTYSVALQWMQEFYDALQGGDVPKFVMEVSPRIGLEELPQVSSEESTGLSQISLASPSSQTPSAAAAEGDTDDLEEKSAVPVQDESASDHDVQDEDARESGAPSTEEAERRPTSASSDTGPAQNSTEMVPEKPSEGSKDDPISFSQPPRVRGLSKREKRRIAGDKELREARKLAVKIRDGKKTRKVRLDDVAALLEGPYSMDVAKSMVDALDLEDVEVQGSLSVRPFNVGQRVPKITKILQLDKIHEAITAIKAKGNLNLLANWSDFGYTTLGQLEAMARVLEALNRFRLVQFTLDWIDGVEWHIKDVVHPFTDVCDYTKAIAVQETEVAHDED</sequence>
<dbReference type="Proteomes" id="UP000441208">
    <property type="component" value="Unassembled WGS sequence"/>
</dbReference>
<feature type="compositionally biased region" description="Polar residues" evidence="1">
    <location>
        <begin position="425"/>
        <end position="439"/>
    </location>
</feature>
<feature type="compositionally biased region" description="Acidic residues" evidence="1">
    <location>
        <begin position="239"/>
        <end position="250"/>
    </location>
</feature>
<gene>
    <name evidence="2" type="ORF">PF007_g26621</name>
</gene>
<feature type="compositionally biased region" description="Basic and acidic residues" evidence="1">
    <location>
        <begin position="441"/>
        <end position="453"/>
    </location>
</feature>
<feature type="compositionally biased region" description="Acidic residues" evidence="1">
    <location>
        <begin position="189"/>
        <end position="204"/>
    </location>
</feature>
<accession>A0A6A3Q981</accession>
<evidence type="ECO:0000313" key="2">
    <source>
        <dbReference type="EMBL" id="KAE9071277.1"/>
    </source>
</evidence>
<reference evidence="2 3" key="1">
    <citation type="submission" date="2018-08" db="EMBL/GenBank/DDBJ databases">
        <title>Genomic investigation of the strawberry pathogen Phytophthora fragariae indicates pathogenicity is determined by transcriptional variation in three key races.</title>
        <authorList>
            <person name="Adams T.M."/>
            <person name="Armitage A.D."/>
            <person name="Sobczyk M.K."/>
            <person name="Bates H.J."/>
            <person name="Dunwell J.M."/>
            <person name="Nellist C.F."/>
            <person name="Harrison R.J."/>
        </authorList>
    </citation>
    <scope>NUCLEOTIDE SEQUENCE [LARGE SCALE GENOMIC DNA]</scope>
    <source>
        <strain evidence="2 3">NOV-71</strain>
    </source>
</reference>
<evidence type="ECO:0000313" key="3">
    <source>
        <dbReference type="Proteomes" id="UP000441208"/>
    </source>
</evidence>
<feature type="region of interest" description="Disordered" evidence="1">
    <location>
        <begin position="1"/>
        <end position="75"/>
    </location>
</feature>
<protein>
    <submittedName>
        <fullName evidence="2">Uncharacterized protein</fullName>
    </submittedName>
</protein>
<feature type="compositionally biased region" description="Polar residues" evidence="1">
    <location>
        <begin position="352"/>
        <end position="364"/>
    </location>
</feature>
<feature type="region of interest" description="Disordered" evidence="1">
    <location>
        <begin position="126"/>
        <end position="269"/>
    </location>
</feature>
<dbReference type="EMBL" id="QXFZ01003104">
    <property type="protein sequence ID" value="KAE9071277.1"/>
    <property type="molecule type" value="Genomic_DNA"/>
</dbReference>
<feature type="compositionally biased region" description="Low complexity" evidence="1">
    <location>
        <begin position="365"/>
        <end position="379"/>
    </location>
</feature>
<dbReference type="AlphaFoldDB" id="A0A6A3Q981"/>
<evidence type="ECO:0000256" key="1">
    <source>
        <dbReference type="SAM" id="MobiDB-lite"/>
    </source>
</evidence>
<proteinExistence type="predicted"/>
<feature type="compositionally biased region" description="Basic residues" evidence="1">
    <location>
        <begin position="211"/>
        <end position="226"/>
    </location>
</feature>
<name>A0A6A3Q981_9STRA</name>
<feature type="compositionally biased region" description="Acidic residues" evidence="1">
    <location>
        <begin position="130"/>
        <end position="157"/>
    </location>
</feature>
<comment type="caution">
    <text evidence="2">The sequence shown here is derived from an EMBL/GenBank/DDBJ whole genome shotgun (WGS) entry which is preliminary data.</text>
</comment>